<evidence type="ECO:0000313" key="2">
    <source>
        <dbReference type="Proteomes" id="UP000229362"/>
    </source>
</evidence>
<gene>
    <name evidence="1" type="ORF">COU33_03495</name>
</gene>
<accession>A0A2M6W0Y2</accession>
<protein>
    <submittedName>
        <fullName evidence="1">Uncharacterized protein</fullName>
    </submittedName>
</protein>
<proteinExistence type="predicted"/>
<dbReference type="Proteomes" id="UP000229362">
    <property type="component" value="Unassembled WGS sequence"/>
</dbReference>
<comment type="caution">
    <text evidence="1">The sequence shown here is derived from an EMBL/GenBank/DDBJ whole genome shotgun (WGS) entry which is preliminary data.</text>
</comment>
<sequence>MWAPLVTKTARMLVEEGCLPLNVRFQLNVVDGEEEVAAPVGQWDDPTTHYRLLDEININAGDVSIPSPPANYVSPSDEDIGDEVAYFEVFIPERVRRHLLTAQGGE</sequence>
<name>A0A2M6W0Y2_9BACT</name>
<evidence type="ECO:0000313" key="1">
    <source>
        <dbReference type="EMBL" id="PIT86380.1"/>
    </source>
</evidence>
<reference evidence="2" key="1">
    <citation type="submission" date="2017-09" db="EMBL/GenBank/DDBJ databases">
        <title>Depth-based differentiation of microbial function through sediment-hosted aquifers and enrichment of novel symbionts in the deep terrestrial subsurface.</title>
        <authorList>
            <person name="Probst A.J."/>
            <person name="Ladd B."/>
            <person name="Jarett J.K."/>
            <person name="Geller-Mcgrath D.E."/>
            <person name="Sieber C.M.K."/>
            <person name="Emerson J.B."/>
            <person name="Anantharaman K."/>
            <person name="Thomas B.C."/>
            <person name="Malmstrom R."/>
            <person name="Stieglmeier M."/>
            <person name="Klingl A."/>
            <person name="Woyke T."/>
            <person name="Ryan C.M."/>
            <person name="Banfield J.F."/>
        </authorList>
    </citation>
    <scope>NUCLEOTIDE SEQUENCE [LARGE SCALE GENOMIC DNA]</scope>
</reference>
<dbReference type="AlphaFoldDB" id="A0A2M6W0Y2"/>
<dbReference type="EMBL" id="PFBZ01000151">
    <property type="protein sequence ID" value="PIT86380.1"/>
    <property type="molecule type" value="Genomic_DNA"/>
</dbReference>
<organism evidence="1 2">
    <name type="scientific">Candidatus Magasanikbacteria bacterium CG10_big_fil_rev_8_21_14_0_10_43_6</name>
    <dbReference type="NCBI Taxonomy" id="1974650"/>
    <lineage>
        <taxon>Bacteria</taxon>
        <taxon>Candidatus Magasanikiibacteriota</taxon>
    </lineage>
</organism>